<gene>
    <name evidence="2" type="ORF">MNBD_GAMMA23-490</name>
</gene>
<evidence type="ECO:0000313" key="2">
    <source>
        <dbReference type="EMBL" id="VAW95188.1"/>
    </source>
</evidence>
<dbReference type="GO" id="GO:0051301">
    <property type="term" value="P:cell division"/>
    <property type="evidence" value="ECO:0007669"/>
    <property type="project" value="InterPro"/>
</dbReference>
<dbReference type="SUPFAM" id="SSF53067">
    <property type="entry name" value="Actin-like ATPase domain"/>
    <property type="match status" value="2"/>
</dbReference>
<evidence type="ECO:0000259" key="1">
    <source>
        <dbReference type="SMART" id="SM00842"/>
    </source>
</evidence>
<dbReference type="Pfam" id="PF11104">
    <property type="entry name" value="PilM_2"/>
    <property type="match status" value="1"/>
</dbReference>
<dbReference type="PIRSF" id="PIRSF019169">
    <property type="entry name" value="PilM"/>
    <property type="match status" value="1"/>
</dbReference>
<dbReference type="Gene3D" id="3.30.420.40">
    <property type="match status" value="2"/>
</dbReference>
<sequence>MGFSNLFKPKAPSVIGLDISSTAVKLLELGRSGDKIRVESYAVEPLPANSVIEKNISDVEAVGDAIKRAMKRSGTRCKHAAAAVAGSAVITKTISMPSNLTDEEMEQDIQNEADQYIPYPLEEVNLDFEVLGQSENDPDRVEVLLAASRSENVDVRVAAIELAGLKARVMDVEAYAMENVFQMLAPTMPDQGIDQTIAIIDVGATMTTLNVLHDLKTIYTREQVFGGKQLTEEIQRRYGLSYEEAGMAKRQGGLPDNYIPEVLEPFKEAMTQQVSRSLQFFFSSSQYSNVDHIILAGGSAMLPGIDEMIANKLGVHTSVANPFTNMTIASRVKAQSLSNDASSLVIACGLAMRTFD</sequence>
<dbReference type="SMART" id="SM00842">
    <property type="entry name" value="FtsA"/>
    <property type="match status" value="1"/>
</dbReference>
<accession>A0A3B0ZNZ6</accession>
<reference evidence="2" key="1">
    <citation type="submission" date="2018-06" db="EMBL/GenBank/DDBJ databases">
        <authorList>
            <person name="Zhirakovskaya E."/>
        </authorList>
    </citation>
    <scope>NUCLEOTIDE SEQUENCE</scope>
</reference>
<dbReference type="NCBIfam" id="TIGR01175">
    <property type="entry name" value="pilM"/>
    <property type="match status" value="1"/>
</dbReference>
<dbReference type="InterPro" id="IPR050696">
    <property type="entry name" value="FtsA/MreB"/>
</dbReference>
<feature type="domain" description="SHS2" evidence="1">
    <location>
        <begin position="14"/>
        <end position="181"/>
    </location>
</feature>
<dbReference type="PANTHER" id="PTHR32432">
    <property type="entry name" value="CELL DIVISION PROTEIN FTSA-RELATED"/>
    <property type="match status" value="1"/>
</dbReference>
<dbReference type="InterPro" id="IPR003494">
    <property type="entry name" value="SHS2_FtsA"/>
</dbReference>
<dbReference type="CDD" id="cd24049">
    <property type="entry name" value="ASKHA_NBD_PilM"/>
    <property type="match status" value="1"/>
</dbReference>
<proteinExistence type="predicted"/>
<organism evidence="2">
    <name type="scientific">hydrothermal vent metagenome</name>
    <dbReference type="NCBI Taxonomy" id="652676"/>
    <lineage>
        <taxon>unclassified sequences</taxon>
        <taxon>metagenomes</taxon>
        <taxon>ecological metagenomes</taxon>
    </lineage>
</organism>
<protein>
    <submittedName>
        <fullName evidence="2">Type IV pilus biogenesis protein PilM</fullName>
    </submittedName>
</protein>
<dbReference type="Gene3D" id="3.30.1490.300">
    <property type="match status" value="1"/>
</dbReference>
<name>A0A3B0ZNZ6_9ZZZZ</name>
<dbReference type="AlphaFoldDB" id="A0A3B0ZNZ6"/>
<dbReference type="InterPro" id="IPR043129">
    <property type="entry name" value="ATPase_NBD"/>
</dbReference>
<dbReference type="PANTHER" id="PTHR32432:SF3">
    <property type="entry name" value="ETHANOLAMINE UTILIZATION PROTEIN EUTJ"/>
    <property type="match status" value="1"/>
</dbReference>
<dbReference type="InterPro" id="IPR005883">
    <property type="entry name" value="PilM"/>
</dbReference>
<dbReference type="EMBL" id="UOFT01000042">
    <property type="protein sequence ID" value="VAW95188.1"/>
    <property type="molecule type" value="Genomic_DNA"/>
</dbReference>